<sequence>MSSAPATGVTGLTEVVDGREKGSAGWRAASAASSRARATPTPTAACTLEPAWRAPPLESECELVARPCCATASPPGARLRLAAPSASPLLAFTSPDLTTPDPWSLRRCDEPSAEKWPAPTSRSSEPTGRDGAAVWPVAAMGGRRVGFERCRRCRKAYRRGRDPAGGLRRCKRGAGDEARGKSPATGRGLDRAVRWIVRFVRLTRAE</sequence>
<evidence type="ECO:0000313" key="3">
    <source>
        <dbReference type="Proteomes" id="UP000311382"/>
    </source>
</evidence>
<gene>
    <name evidence="2" type="ORF">DMC30DRAFT_34712</name>
</gene>
<keyword evidence="3" id="KW-1185">Reference proteome</keyword>
<dbReference type="EMBL" id="SOZI01000012">
    <property type="protein sequence ID" value="TNY23406.1"/>
    <property type="molecule type" value="Genomic_DNA"/>
</dbReference>
<feature type="compositionally biased region" description="Basic and acidic residues" evidence="1">
    <location>
        <begin position="104"/>
        <end position="113"/>
    </location>
</feature>
<feature type="compositionally biased region" description="Low complexity" evidence="1">
    <location>
        <begin position="27"/>
        <end position="36"/>
    </location>
</feature>
<feature type="region of interest" description="Disordered" evidence="1">
    <location>
        <begin position="101"/>
        <end position="131"/>
    </location>
</feature>
<dbReference type="AlphaFoldDB" id="A0A5C5G4F7"/>
<comment type="caution">
    <text evidence="2">The sequence shown here is derived from an EMBL/GenBank/DDBJ whole genome shotgun (WGS) entry which is preliminary data.</text>
</comment>
<name>A0A5C5G4F7_9BASI</name>
<feature type="region of interest" description="Disordered" evidence="1">
    <location>
        <begin position="1"/>
        <end position="36"/>
    </location>
</feature>
<feature type="region of interest" description="Disordered" evidence="1">
    <location>
        <begin position="161"/>
        <end position="187"/>
    </location>
</feature>
<evidence type="ECO:0000256" key="1">
    <source>
        <dbReference type="SAM" id="MobiDB-lite"/>
    </source>
</evidence>
<evidence type="ECO:0000313" key="2">
    <source>
        <dbReference type="EMBL" id="TNY23406.1"/>
    </source>
</evidence>
<dbReference type="Proteomes" id="UP000311382">
    <property type="component" value="Unassembled WGS sequence"/>
</dbReference>
<proteinExistence type="predicted"/>
<organism evidence="2 3">
    <name type="scientific">Rhodotorula diobovata</name>
    <dbReference type="NCBI Taxonomy" id="5288"/>
    <lineage>
        <taxon>Eukaryota</taxon>
        <taxon>Fungi</taxon>
        <taxon>Dikarya</taxon>
        <taxon>Basidiomycota</taxon>
        <taxon>Pucciniomycotina</taxon>
        <taxon>Microbotryomycetes</taxon>
        <taxon>Sporidiobolales</taxon>
        <taxon>Sporidiobolaceae</taxon>
        <taxon>Rhodotorula</taxon>
    </lineage>
</organism>
<reference evidence="2 3" key="1">
    <citation type="submission" date="2019-03" db="EMBL/GenBank/DDBJ databases">
        <title>Rhodosporidium diobovatum UCD-FST 08-225 genome sequencing, assembly, and annotation.</title>
        <authorList>
            <person name="Fakankun I.U."/>
            <person name="Fristensky B."/>
            <person name="Levin D.B."/>
        </authorList>
    </citation>
    <scope>NUCLEOTIDE SEQUENCE [LARGE SCALE GENOMIC DNA]</scope>
    <source>
        <strain evidence="2 3">UCD-FST 08-225</strain>
    </source>
</reference>
<accession>A0A5C5G4F7</accession>
<protein>
    <submittedName>
        <fullName evidence="2">Uncharacterized protein</fullName>
    </submittedName>
</protein>